<name>A0A0R1MGZ1_9LACO</name>
<feature type="transmembrane region" description="Helical" evidence="1">
    <location>
        <begin position="176"/>
        <end position="192"/>
    </location>
</feature>
<dbReference type="STRING" id="1423777.FD46_GL001596"/>
<keyword evidence="1" id="KW-0812">Transmembrane</keyword>
<organism evidence="2 3">
    <name type="scientific">Liquorilactobacillus oeni DSM 19972</name>
    <dbReference type="NCBI Taxonomy" id="1423777"/>
    <lineage>
        <taxon>Bacteria</taxon>
        <taxon>Bacillati</taxon>
        <taxon>Bacillota</taxon>
        <taxon>Bacilli</taxon>
        <taxon>Lactobacillales</taxon>
        <taxon>Lactobacillaceae</taxon>
        <taxon>Liquorilactobacillus</taxon>
    </lineage>
</organism>
<evidence type="ECO:0000256" key="1">
    <source>
        <dbReference type="SAM" id="Phobius"/>
    </source>
</evidence>
<feature type="transmembrane region" description="Helical" evidence="1">
    <location>
        <begin position="108"/>
        <end position="128"/>
    </location>
</feature>
<feature type="transmembrane region" description="Helical" evidence="1">
    <location>
        <begin position="219"/>
        <end position="239"/>
    </location>
</feature>
<feature type="transmembrane region" description="Helical" evidence="1">
    <location>
        <begin position="420"/>
        <end position="438"/>
    </location>
</feature>
<keyword evidence="1" id="KW-0472">Membrane</keyword>
<feature type="transmembrane region" description="Helical" evidence="1">
    <location>
        <begin position="445"/>
        <end position="465"/>
    </location>
</feature>
<dbReference type="EMBL" id="AZEH01000039">
    <property type="protein sequence ID" value="KRL04466.1"/>
    <property type="molecule type" value="Genomic_DNA"/>
</dbReference>
<feature type="transmembrane region" description="Helical" evidence="1">
    <location>
        <begin position="485"/>
        <end position="508"/>
    </location>
</feature>
<dbReference type="AlphaFoldDB" id="A0A0R1MGZ1"/>
<reference evidence="2 3" key="1">
    <citation type="journal article" date="2015" name="Genome Announc.">
        <title>Expanding the biotechnology potential of lactobacilli through comparative genomics of 213 strains and associated genera.</title>
        <authorList>
            <person name="Sun Z."/>
            <person name="Harris H.M."/>
            <person name="McCann A."/>
            <person name="Guo C."/>
            <person name="Argimon S."/>
            <person name="Zhang W."/>
            <person name="Yang X."/>
            <person name="Jeffery I.B."/>
            <person name="Cooney J.C."/>
            <person name="Kagawa T.F."/>
            <person name="Liu W."/>
            <person name="Song Y."/>
            <person name="Salvetti E."/>
            <person name="Wrobel A."/>
            <person name="Rasinkangas P."/>
            <person name="Parkhill J."/>
            <person name="Rea M.C."/>
            <person name="O'Sullivan O."/>
            <person name="Ritari J."/>
            <person name="Douillard F.P."/>
            <person name="Paul Ross R."/>
            <person name="Yang R."/>
            <person name="Briner A.E."/>
            <person name="Felis G.E."/>
            <person name="de Vos W.M."/>
            <person name="Barrangou R."/>
            <person name="Klaenhammer T.R."/>
            <person name="Caufield P.W."/>
            <person name="Cui Y."/>
            <person name="Zhang H."/>
            <person name="O'Toole P.W."/>
        </authorList>
    </citation>
    <scope>NUCLEOTIDE SEQUENCE [LARGE SCALE GENOMIC DNA]</scope>
    <source>
        <strain evidence="2 3">DSM 19972</strain>
    </source>
</reference>
<evidence type="ECO:0000313" key="2">
    <source>
        <dbReference type="EMBL" id="KRL04466.1"/>
    </source>
</evidence>
<comment type="caution">
    <text evidence="2">The sequence shown here is derived from an EMBL/GenBank/DDBJ whole genome shotgun (WGS) entry which is preliminary data.</text>
</comment>
<feature type="transmembrane region" description="Helical" evidence="1">
    <location>
        <begin position="140"/>
        <end position="164"/>
    </location>
</feature>
<feature type="transmembrane region" description="Helical" evidence="1">
    <location>
        <begin position="55"/>
        <end position="80"/>
    </location>
</feature>
<gene>
    <name evidence="2" type="ORF">FD46_GL001596</name>
</gene>
<dbReference type="Proteomes" id="UP000051686">
    <property type="component" value="Unassembled WGS sequence"/>
</dbReference>
<sequence>MIVGWLILIVGLMGGAAAKFDSIYGTKAALASIVTTLKTPAMKAMFGSFTAKPPYTSAIIYASEMMVFMGLVFAMMNIYFAVKNSRTEEDNGTLELIRAHSVGKLSPLIAVIIELFVINLINGVLIAISLEFAGMTGTDILGNCLFGLGLAAFGFMFGMMSLLVSQLANNSRGATILSYLILGFTYIARMLTDVKNTNYTWITMFGLIEKLEIYTENNWLPVLYMVLSALLLLFVTIFASTHRDVAAGLIPTRPGRRNASFLLANPFSLILRLERISLIIWTCGLFVLGISYGSIFGNIGNLLKTNPSVAKLIGSSAIKSSNHAIILNFAATLSVVFAVIATIPAVITILRINNDEKKGWLEQIHARGISRSNIFFSYIAVALLCEALCLLVALLGMGFAGMSAKDPVSLLRFLRAFSGYLPAIYVVSGIAALFTALFPKIQNIVWILPIYGLFSMYFGNLLNFPKWAKQLTPYGWVNRVPLKEVQWNNGVVMIGLTLGLFLISYLIYSKRDLLES</sequence>
<feature type="transmembrane region" description="Helical" evidence="1">
    <location>
        <begin position="278"/>
        <end position="299"/>
    </location>
</feature>
<accession>A0A0R1MGZ1</accession>
<proteinExistence type="predicted"/>
<feature type="transmembrane region" description="Helical" evidence="1">
    <location>
        <begin position="374"/>
        <end position="400"/>
    </location>
</feature>
<protein>
    <submittedName>
        <fullName evidence="2">ABC transporter permease</fullName>
    </submittedName>
</protein>
<evidence type="ECO:0000313" key="3">
    <source>
        <dbReference type="Proteomes" id="UP000051686"/>
    </source>
</evidence>
<dbReference type="PATRIC" id="fig|1423777.3.peg.1647"/>
<keyword evidence="3" id="KW-1185">Reference proteome</keyword>
<feature type="transmembrane region" description="Helical" evidence="1">
    <location>
        <begin position="325"/>
        <end position="353"/>
    </location>
</feature>
<keyword evidence="1" id="KW-1133">Transmembrane helix</keyword>